<dbReference type="PANTHER" id="PTHR24126:SF14">
    <property type="entry name" value="ANK_REP_REGION DOMAIN-CONTAINING PROTEIN"/>
    <property type="match status" value="1"/>
</dbReference>
<evidence type="ECO:0000256" key="2">
    <source>
        <dbReference type="ARBA" id="ARBA00023043"/>
    </source>
</evidence>
<dbReference type="EMBL" id="VSSQ01061268">
    <property type="protein sequence ID" value="MPN14630.1"/>
    <property type="molecule type" value="Genomic_DNA"/>
</dbReference>
<dbReference type="PANTHER" id="PTHR24126">
    <property type="entry name" value="ANKYRIN REPEAT, PH AND SEC7 DOMAIN CONTAINING PROTEIN SECG-RELATED"/>
    <property type="match status" value="1"/>
</dbReference>
<dbReference type="AlphaFoldDB" id="A0A645FL04"/>
<dbReference type="SMART" id="SM00248">
    <property type="entry name" value="ANK"/>
    <property type="match status" value="4"/>
</dbReference>
<keyword evidence="1" id="KW-0677">Repeat</keyword>
<keyword evidence="2" id="KW-0040">ANK repeat</keyword>
<evidence type="ECO:0000256" key="1">
    <source>
        <dbReference type="ARBA" id="ARBA00022737"/>
    </source>
</evidence>
<comment type="caution">
    <text evidence="3">The sequence shown here is derived from an EMBL/GenBank/DDBJ whole genome shotgun (WGS) entry which is preliminary data.</text>
</comment>
<dbReference type="PROSITE" id="PS50297">
    <property type="entry name" value="ANK_REP_REGION"/>
    <property type="match status" value="1"/>
</dbReference>
<sequence>MKERAELVKKIVDIHDAIGFHNCPLSLALSANDVELFEYLLKNGANVNEVDYTGCTVLNEAVGCRDVPLIKRLLKLGADPTIPSTNPLSGIGNRLEGRLAPEYKEGIRSDYEIAKLLLAHGAVLTPSKRESTTPLFYANDYNTAKLYLEHGVDINHQNYNGATAFIYLANSAESIGADEVIRMMELYIQHGANINAVANDYCAYGTALDGVLFDEAPGTQKIIDFLRKNGARREVELQK</sequence>
<accession>A0A645FL04</accession>
<organism evidence="3">
    <name type="scientific">bioreactor metagenome</name>
    <dbReference type="NCBI Taxonomy" id="1076179"/>
    <lineage>
        <taxon>unclassified sequences</taxon>
        <taxon>metagenomes</taxon>
        <taxon>ecological metagenomes</taxon>
    </lineage>
</organism>
<protein>
    <submittedName>
        <fullName evidence="3">Uncharacterized protein</fullName>
    </submittedName>
</protein>
<dbReference type="Gene3D" id="1.25.40.20">
    <property type="entry name" value="Ankyrin repeat-containing domain"/>
    <property type="match status" value="2"/>
</dbReference>
<dbReference type="SUPFAM" id="SSF48403">
    <property type="entry name" value="Ankyrin repeat"/>
    <property type="match status" value="1"/>
</dbReference>
<proteinExistence type="predicted"/>
<evidence type="ECO:0000313" key="3">
    <source>
        <dbReference type="EMBL" id="MPN14630.1"/>
    </source>
</evidence>
<dbReference type="Pfam" id="PF12796">
    <property type="entry name" value="Ank_2"/>
    <property type="match status" value="1"/>
</dbReference>
<gene>
    <name evidence="3" type="ORF">SDC9_161957</name>
</gene>
<name>A0A645FL04_9ZZZZ</name>
<dbReference type="PROSITE" id="PS50088">
    <property type="entry name" value="ANK_REPEAT"/>
    <property type="match status" value="1"/>
</dbReference>
<dbReference type="InterPro" id="IPR036770">
    <property type="entry name" value="Ankyrin_rpt-contain_sf"/>
</dbReference>
<reference evidence="3" key="1">
    <citation type="submission" date="2019-08" db="EMBL/GenBank/DDBJ databases">
        <authorList>
            <person name="Kucharzyk K."/>
            <person name="Murdoch R.W."/>
            <person name="Higgins S."/>
            <person name="Loffler F."/>
        </authorList>
    </citation>
    <scope>NUCLEOTIDE SEQUENCE</scope>
</reference>
<dbReference type="InterPro" id="IPR002110">
    <property type="entry name" value="Ankyrin_rpt"/>
</dbReference>